<name>A0A9Q1G588_SYNKA</name>
<comment type="caution">
    <text evidence="2">The sequence shown here is derived from an EMBL/GenBank/DDBJ whole genome shotgun (WGS) entry which is preliminary data.</text>
</comment>
<keyword evidence="3" id="KW-1185">Reference proteome</keyword>
<dbReference type="EMBL" id="JAINUF010000002">
    <property type="protein sequence ID" value="KAJ8375238.1"/>
    <property type="molecule type" value="Genomic_DNA"/>
</dbReference>
<proteinExistence type="predicted"/>
<dbReference type="AlphaFoldDB" id="A0A9Q1G588"/>
<evidence type="ECO:0000256" key="1">
    <source>
        <dbReference type="SAM" id="MobiDB-lite"/>
    </source>
</evidence>
<gene>
    <name evidence="2" type="ORF">SKAU_G00058180</name>
</gene>
<evidence type="ECO:0000313" key="2">
    <source>
        <dbReference type="EMBL" id="KAJ8375238.1"/>
    </source>
</evidence>
<feature type="region of interest" description="Disordered" evidence="1">
    <location>
        <begin position="16"/>
        <end position="40"/>
    </location>
</feature>
<sequence length="222" mass="25022">MGEGVGPFILHLRESHSRWRSREPATGSDDEMRGRQKYDGPTPPHLCQRCCLQQTLKWDEVREALRVELAKEIQVQVTDLKTALLTELRSQTQVTKMEQLSSGEFARRGPLPQRGRDCVLRWDESGWPICLQCEQMVKESPPVGALTRPAIVGECPEVEIRVQVKLIPCILDTGSQVTLISQGEPVVLTPQMETMVRAYISQAARQSEESVLVEDYSSGHQE</sequence>
<reference evidence="2" key="1">
    <citation type="journal article" date="2023" name="Science">
        <title>Genome structures resolve the early diversification of teleost fishes.</title>
        <authorList>
            <person name="Parey E."/>
            <person name="Louis A."/>
            <person name="Montfort J."/>
            <person name="Bouchez O."/>
            <person name="Roques C."/>
            <person name="Iampietro C."/>
            <person name="Lluch J."/>
            <person name="Castinel A."/>
            <person name="Donnadieu C."/>
            <person name="Desvignes T."/>
            <person name="Floi Bucao C."/>
            <person name="Jouanno E."/>
            <person name="Wen M."/>
            <person name="Mejri S."/>
            <person name="Dirks R."/>
            <person name="Jansen H."/>
            <person name="Henkel C."/>
            <person name="Chen W.J."/>
            <person name="Zahm M."/>
            <person name="Cabau C."/>
            <person name="Klopp C."/>
            <person name="Thompson A.W."/>
            <person name="Robinson-Rechavi M."/>
            <person name="Braasch I."/>
            <person name="Lecointre G."/>
            <person name="Bobe J."/>
            <person name="Postlethwait J.H."/>
            <person name="Berthelot C."/>
            <person name="Roest Crollius H."/>
            <person name="Guiguen Y."/>
        </authorList>
    </citation>
    <scope>NUCLEOTIDE SEQUENCE</scope>
    <source>
        <strain evidence="2">WJC10195</strain>
    </source>
</reference>
<protein>
    <submittedName>
        <fullName evidence="2">Uncharacterized protein</fullName>
    </submittedName>
</protein>
<accession>A0A9Q1G588</accession>
<dbReference type="InterPro" id="IPR001969">
    <property type="entry name" value="Aspartic_peptidase_AS"/>
</dbReference>
<dbReference type="GO" id="GO:0004190">
    <property type="term" value="F:aspartic-type endopeptidase activity"/>
    <property type="evidence" value="ECO:0007669"/>
    <property type="project" value="InterPro"/>
</dbReference>
<dbReference type="GO" id="GO:0006508">
    <property type="term" value="P:proteolysis"/>
    <property type="evidence" value="ECO:0007669"/>
    <property type="project" value="InterPro"/>
</dbReference>
<organism evidence="2 3">
    <name type="scientific">Synaphobranchus kaupii</name>
    <name type="common">Kaup's arrowtooth eel</name>
    <dbReference type="NCBI Taxonomy" id="118154"/>
    <lineage>
        <taxon>Eukaryota</taxon>
        <taxon>Metazoa</taxon>
        <taxon>Chordata</taxon>
        <taxon>Craniata</taxon>
        <taxon>Vertebrata</taxon>
        <taxon>Euteleostomi</taxon>
        <taxon>Actinopterygii</taxon>
        <taxon>Neopterygii</taxon>
        <taxon>Teleostei</taxon>
        <taxon>Anguilliformes</taxon>
        <taxon>Synaphobranchidae</taxon>
        <taxon>Synaphobranchus</taxon>
    </lineage>
</organism>
<evidence type="ECO:0000313" key="3">
    <source>
        <dbReference type="Proteomes" id="UP001152622"/>
    </source>
</evidence>
<dbReference type="Proteomes" id="UP001152622">
    <property type="component" value="Chromosome 2"/>
</dbReference>
<dbReference type="PROSITE" id="PS00141">
    <property type="entry name" value="ASP_PROTEASE"/>
    <property type="match status" value="1"/>
</dbReference>